<evidence type="ECO:0000256" key="8">
    <source>
        <dbReference type="ARBA" id="ARBA00023136"/>
    </source>
</evidence>
<keyword evidence="14" id="KW-1185">Reference proteome</keyword>
<comment type="caution">
    <text evidence="13">The sequence shown here is derived from an EMBL/GenBank/DDBJ whole genome shotgun (WGS) entry which is preliminary data.</text>
</comment>
<protein>
    <submittedName>
        <fullName evidence="13">Small GTPase superfamily</fullName>
    </submittedName>
</protein>
<dbReference type="GO" id="GO:0003924">
    <property type="term" value="F:GTPase activity"/>
    <property type="evidence" value="ECO:0007669"/>
    <property type="project" value="InterPro"/>
</dbReference>
<dbReference type="PRINTS" id="PR00449">
    <property type="entry name" value="RASTRNSFRMNG"/>
</dbReference>
<dbReference type="FunFam" id="3.40.50.300:FF:000273">
    <property type="entry name" value="GTP-binding protein Rheb homolog"/>
    <property type="match status" value="1"/>
</dbReference>
<dbReference type="PROSITE" id="PS51421">
    <property type="entry name" value="RAS"/>
    <property type="match status" value="1"/>
</dbReference>
<dbReference type="PROSITE" id="PS51419">
    <property type="entry name" value="RAB"/>
    <property type="match status" value="1"/>
</dbReference>
<keyword evidence="3" id="KW-0479">Metal-binding</keyword>
<dbReference type="Gene3D" id="3.40.50.300">
    <property type="entry name" value="P-loop containing nucleotide triphosphate hydrolases"/>
    <property type="match status" value="1"/>
</dbReference>
<keyword evidence="2" id="KW-0488">Methylation</keyword>
<dbReference type="AlphaFoldDB" id="A0AAD7KGT6"/>
<dbReference type="PANTHER" id="PTHR24070">
    <property type="entry name" value="RAS, DI-RAS, AND RHEB FAMILY MEMBERS OF SMALL GTPASE SUPERFAMILY"/>
    <property type="match status" value="1"/>
</dbReference>
<evidence type="ECO:0000256" key="3">
    <source>
        <dbReference type="ARBA" id="ARBA00022723"/>
    </source>
</evidence>
<evidence type="ECO:0000256" key="10">
    <source>
        <dbReference type="ARBA" id="ARBA00023289"/>
    </source>
</evidence>
<dbReference type="EMBL" id="JARJLG010000001">
    <property type="protein sequence ID" value="KAJ7785275.1"/>
    <property type="molecule type" value="Genomic_DNA"/>
</dbReference>
<dbReference type="NCBIfam" id="TIGR00231">
    <property type="entry name" value="small_GTP"/>
    <property type="match status" value="1"/>
</dbReference>
<dbReference type="Pfam" id="PF00071">
    <property type="entry name" value="Ras"/>
    <property type="match status" value="1"/>
</dbReference>
<name>A0AAD7KGT6_9AGAR</name>
<dbReference type="GO" id="GO:0046872">
    <property type="term" value="F:metal ion binding"/>
    <property type="evidence" value="ECO:0007669"/>
    <property type="project" value="UniProtKB-KW"/>
</dbReference>
<evidence type="ECO:0000256" key="11">
    <source>
        <dbReference type="ARBA" id="ARBA00037969"/>
    </source>
</evidence>
<keyword evidence="5" id="KW-0378">Hydrolase</keyword>
<evidence type="ECO:0000256" key="12">
    <source>
        <dbReference type="ARBA" id="ARBA00049117"/>
    </source>
</evidence>
<accession>A0AAD7KGT6</accession>
<dbReference type="SUPFAM" id="SSF52540">
    <property type="entry name" value="P-loop containing nucleoside triphosphate hydrolases"/>
    <property type="match status" value="1"/>
</dbReference>
<dbReference type="GO" id="GO:0007165">
    <property type="term" value="P:signal transduction"/>
    <property type="evidence" value="ECO:0007669"/>
    <property type="project" value="InterPro"/>
</dbReference>
<keyword evidence="9" id="KW-0449">Lipoprotein</keyword>
<evidence type="ECO:0000256" key="4">
    <source>
        <dbReference type="ARBA" id="ARBA00022741"/>
    </source>
</evidence>
<organism evidence="13 14">
    <name type="scientific">Mycena maculata</name>
    <dbReference type="NCBI Taxonomy" id="230809"/>
    <lineage>
        <taxon>Eukaryota</taxon>
        <taxon>Fungi</taxon>
        <taxon>Dikarya</taxon>
        <taxon>Basidiomycota</taxon>
        <taxon>Agaricomycotina</taxon>
        <taxon>Agaricomycetes</taxon>
        <taxon>Agaricomycetidae</taxon>
        <taxon>Agaricales</taxon>
        <taxon>Marasmiineae</taxon>
        <taxon>Mycenaceae</taxon>
        <taxon>Mycena</taxon>
    </lineage>
</organism>
<evidence type="ECO:0000313" key="14">
    <source>
        <dbReference type="Proteomes" id="UP001215280"/>
    </source>
</evidence>
<keyword evidence="6" id="KW-0460">Magnesium</keyword>
<evidence type="ECO:0000256" key="1">
    <source>
        <dbReference type="ARBA" id="ARBA00004342"/>
    </source>
</evidence>
<evidence type="ECO:0000256" key="5">
    <source>
        <dbReference type="ARBA" id="ARBA00022801"/>
    </source>
</evidence>
<dbReference type="Proteomes" id="UP001215280">
    <property type="component" value="Unassembled WGS sequence"/>
</dbReference>
<reference evidence="13" key="1">
    <citation type="submission" date="2023-03" db="EMBL/GenBank/DDBJ databases">
        <title>Massive genome expansion in bonnet fungi (Mycena s.s.) driven by repeated elements and novel gene families across ecological guilds.</title>
        <authorList>
            <consortium name="Lawrence Berkeley National Laboratory"/>
            <person name="Harder C.B."/>
            <person name="Miyauchi S."/>
            <person name="Viragh M."/>
            <person name="Kuo A."/>
            <person name="Thoen E."/>
            <person name="Andreopoulos B."/>
            <person name="Lu D."/>
            <person name="Skrede I."/>
            <person name="Drula E."/>
            <person name="Henrissat B."/>
            <person name="Morin E."/>
            <person name="Kohler A."/>
            <person name="Barry K."/>
            <person name="LaButti K."/>
            <person name="Morin E."/>
            <person name="Salamov A."/>
            <person name="Lipzen A."/>
            <person name="Mereny Z."/>
            <person name="Hegedus B."/>
            <person name="Baldrian P."/>
            <person name="Stursova M."/>
            <person name="Weitz H."/>
            <person name="Taylor A."/>
            <person name="Grigoriev I.V."/>
            <person name="Nagy L.G."/>
            <person name="Martin F."/>
            <person name="Kauserud H."/>
        </authorList>
    </citation>
    <scope>NUCLEOTIDE SEQUENCE</scope>
    <source>
        <strain evidence="13">CBHHK188m</strain>
    </source>
</reference>
<evidence type="ECO:0000313" key="13">
    <source>
        <dbReference type="EMBL" id="KAJ7785275.1"/>
    </source>
</evidence>
<evidence type="ECO:0000256" key="6">
    <source>
        <dbReference type="ARBA" id="ARBA00022842"/>
    </source>
</evidence>
<gene>
    <name evidence="13" type="ORF">DFH07DRAFT_907918</name>
</gene>
<evidence type="ECO:0000256" key="9">
    <source>
        <dbReference type="ARBA" id="ARBA00023288"/>
    </source>
</evidence>
<evidence type="ECO:0000256" key="7">
    <source>
        <dbReference type="ARBA" id="ARBA00023134"/>
    </source>
</evidence>
<evidence type="ECO:0000256" key="2">
    <source>
        <dbReference type="ARBA" id="ARBA00022481"/>
    </source>
</evidence>
<keyword evidence="7" id="KW-0342">GTP-binding</keyword>
<comment type="subcellular location">
    <subcellularLocation>
        <location evidence="1">Cell membrane</location>
        <topology evidence="1">Lipid-anchor</topology>
        <orientation evidence="1">Cytoplasmic side</orientation>
    </subcellularLocation>
</comment>
<keyword evidence="10" id="KW-0636">Prenylation</keyword>
<dbReference type="SMART" id="SM00174">
    <property type="entry name" value="RHO"/>
    <property type="match status" value="1"/>
</dbReference>
<dbReference type="InterPro" id="IPR005225">
    <property type="entry name" value="Small_GTP-bd"/>
</dbReference>
<sequence>MPGAVTLNTRKIVVLGSRSVGKSSLVKQFVEGHYSDVYYPNTESSANKVITYNGTEFPCELIDTAGQDEFSQLNSRYAIGIHGYVLVYSIASRASFEMVQIIYDKIVDYCGLRTVPAVIVGAKADLNACRQVDAMDGARLAHANGAAWIEASALRDENVGKAFELCLAEIERGTAGAAAPPAPPDAPGGKCVVM</sequence>
<dbReference type="InterPro" id="IPR020849">
    <property type="entry name" value="Small_GTPase_Ras-type"/>
</dbReference>
<dbReference type="GO" id="GO:0005886">
    <property type="term" value="C:plasma membrane"/>
    <property type="evidence" value="ECO:0007669"/>
    <property type="project" value="UniProtKB-SubCell"/>
</dbReference>
<keyword evidence="8" id="KW-0472">Membrane</keyword>
<dbReference type="GO" id="GO:0005525">
    <property type="term" value="F:GTP binding"/>
    <property type="evidence" value="ECO:0007669"/>
    <property type="project" value="UniProtKB-KW"/>
</dbReference>
<keyword evidence="4" id="KW-0547">Nucleotide-binding</keyword>
<dbReference type="InterPro" id="IPR027417">
    <property type="entry name" value="P-loop_NTPase"/>
</dbReference>
<proteinExistence type="inferred from homology"/>
<dbReference type="InterPro" id="IPR001806">
    <property type="entry name" value="Small_GTPase"/>
</dbReference>
<comment type="similarity">
    <text evidence="11">Belongs to the small GTPase superfamily. Rheb family.</text>
</comment>
<dbReference type="SMART" id="SM00175">
    <property type="entry name" value="RAB"/>
    <property type="match status" value="1"/>
</dbReference>
<comment type="catalytic activity">
    <reaction evidence="12">
        <text>GTP + H2O = GDP + phosphate + H(+)</text>
        <dbReference type="Rhea" id="RHEA:19669"/>
        <dbReference type="ChEBI" id="CHEBI:15377"/>
        <dbReference type="ChEBI" id="CHEBI:15378"/>
        <dbReference type="ChEBI" id="CHEBI:37565"/>
        <dbReference type="ChEBI" id="CHEBI:43474"/>
        <dbReference type="ChEBI" id="CHEBI:58189"/>
    </reaction>
    <physiologicalReaction direction="left-to-right" evidence="12">
        <dbReference type="Rhea" id="RHEA:19670"/>
    </physiologicalReaction>
</comment>
<dbReference type="SMART" id="SM00173">
    <property type="entry name" value="RAS"/>
    <property type="match status" value="1"/>
</dbReference>